<dbReference type="GO" id="GO:0008237">
    <property type="term" value="F:metallopeptidase activity"/>
    <property type="evidence" value="ECO:0007669"/>
    <property type="project" value="InterPro"/>
</dbReference>
<protein>
    <recommendedName>
        <fullName evidence="3">Peptidase M12B domain-containing protein</fullName>
    </recommendedName>
</protein>
<dbReference type="Proteomes" id="UP000501387">
    <property type="component" value="Chromosome"/>
</dbReference>
<reference evidence="1 2" key="1">
    <citation type="submission" date="2020-03" db="EMBL/GenBank/DDBJ databases">
        <title>Leucobacter sp. nov., isolated from beetles.</title>
        <authorList>
            <person name="Hyun D.-W."/>
            <person name="Bae J.-W."/>
        </authorList>
    </citation>
    <scope>NUCLEOTIDE SEQUENCE [LARGE SCALE GENOMIC DNA]</scope>
    <source>
        <strain evidence="1 2">HDW9B</strain>
    </source>
</reference>
<gene>
    <name evidence="1" type="ORF">G7067_04710</name>
</gene>
<dbReference type="SUPFAM" id="SSF55486">
    <property type="entry name" value="Metalloproteases ('zincins'), catalytic domain"/>
    <property type="match status" value="1"/>
</dbReference>
<evidence type="ECO:0000313" key="1">
    <source>
        <dbReference type="EMBL" id="QIM15876.1"/>
    </source>
</evidence>
<accession>A0A6G8FHA0</accession>
<name>A0A6G8FHA0_9MICO</name>
<dbReference type="AlphaFoldDB" id="A0A6G8FHA0"/>
<evidence type="ECO:0008006" key="3">
    <source>
        <dbReference type="Google" id="ProtNLM"/>
    </source>
</evidence>
<evidence type="ECO:0000313" key="2">
    <source>
        <dbReference type="Proteomes" id="UP000501387"/>
    </source>
</evidence>
<dbReference type="Pfam" id="PF13583">
    <property type="entry name" value="Reprolysin_4"/>
    <property type="match status" value="1"/>
</dbReference>
<dbReference type="EMBL" id="CP049934">
    <property type="protein sequence ID" value="QIM15876.1"/>
    <property type="molecule type" value="Genomic_DNA"/>
</dbReference>
<keyword evidence="2" id="KW-1185">Reference proteome</keyword>
<sequence length="520" mass="54366">MHKKVALTSFVLVSCAALVVWIPATIIFDSAEGSVNVNPASTLAEPLERSNSSEAGGGVHEDGSAAIAEVGAREQTLETAEAQTETTWFAEDARVSSEMKRELDASAPAGSVKQRYVEFDAASALATLLGTKALYAATPGERKVVEAEKSLTVQTFGDTPVTIRVDEVAVTQPLEGSSAPMVEVLGTRFDNGVQRSASFAFVPDEAGDSYTLRGQLEGSTSAPSTIEPASNGVYRVDEIDVDSLELPEDGEDAIPVEDVFDGDENVEADAAADSQLDVAGAALAGATATTATDGLYNIDLLVGYTHGTGPNIVAEVASQVSQTNQALQRSQVNARLVLLETRGVDLNQSVDMRADLTSMVSGDGQMAALRDRRESLGADLVALVVPNATSGSCGIAYLPSPQGASKYGYSVSAKQCFANLTMLHEIGHNLGASHNHEALSGPAHPFSYSAGHAVPGVARDIMSYACSGAPCPRIPQFSNPNVSFLGFPAYSSGLPDEATSREASIRWHRSSRTTAAVQSH</sequence>
<dbReference type="Gene3D" id="3.40.390.10">
    <property type="entry name" value="Collagenase (Catalytic Domain)"/>
    <property type="match status" value="1"/>
</dbReference>
<organism evidence="1 2">
    <name type="scientific">Leucobacter insecticola</name>
    <dbReference type="NCBI Taxonomy" id="2714934"/>
    <lineage>
        <taxon>Bacteria</taxon>
        <taxon>Bacillati</taxon>
        <taxon>Actinomycetota</taxon>
        <taxon>Actinomycetes</taxon>
        <taxon>Micrococcales</taxon>
        <taxon>Microbacteriaceae</taxon>
        <taxon>Leucobacter</taxon>
    </lineage>
</organism>
<dbReference type="RefSeq" id="WP_166322348.1">
    <property type="nucleotide sequence ID" value="NZ_CP049934.1"/>
</dbReference>
<dbReference type="KEGG" id="lins:G7067_04710"/>
<proteinExistence type="predicted"/>
<dbReference type="InterPro" id="IPR024079">
    <property type="entry name" value="MetalloPept_cat_dom_sf"/>
</dbReference>
<dbReference type="PROSITE" id="PS51257">
    <property type="entry name" value="PROKAR_LIPOPROTEIN"/>
    <property type="match status" value="1"/>
</dbReference>